<name>A0A1I6VRF7_9RHOB</name>
<dbReference type="AlphaFoldDB" id="A0A1I6VRF7"/>
<gene>
    <name evidence="1" type="ORF">SAMN04488040_3513</name>
</gene>
<dbReference type="SUPFAM" id="SSF53335">
    <property type="entry name" value="S-adenosyl-L-methionine-dependent methyltransferases"/>
    <property type="match status" value="1"/>
</dbReference>
<dbReference type="EMBL" id="FPAJ01000009">
    <property type="protein sequence ID" value="SFT16267.1"/>
    <property type="molecule type" value="Genomic_DNA"/>
</dbReference>
<keyword evidence="2" id="KW-1185">Reference proteome</keyword>
<dbReference type="InterPro" id="IPR029063">
    <property type="entry name" value="SAM-dependent_MTases_sf"/>
</dbReference>
<sequence>MGLRTFIAKSVEKKLAPRFNSIEDRLLQYEEDRLLQYEKESDPKLGDEGSHPLVQSRDDDRFFRENLVQTLGKKGLCLEIGAYFRPIITGENARYFDVFDAQELRERAKRDPDPNVTEHSVPDIHYTDPDGDISIIKETFTDVVTSHCIEHQPDLIAHLEKIYDLLEDGGRYVAIVPDKRYCFDHFSPVTSLGNVLEASFEQRERHSLSSIVNLYGTSTHNDPTRHWRGDHFDEGYHATITQRAQHALTLYGPSNGSYVDCHAWCFTPDSFAQICSTLYQMKKIRLRLEAVGDTRVNTLEFSAIFRRD</sequence>
<dbReference type="RefSeq" id="WP_139226526.1">
    <property type="nucleotide sequence ID" value="NZ_FPAJ01000009.1"/>
</dbReference>
<dbReference type="Gene3D" id="3.40.50.150">
    <property type="entry name" value="Vaccinia Virus protein VP39"/>
    <property type="match status" value="1"/>
</dbReference>
<dbReference type="Proteomes" id="UP000199239">
    <property type="component" value="Unassembled WGS sequence"/>
</dbReference>
<reference evidence="2" key="1">
    <citation type="submission" date="2016-10" db="EMBL/GenBank/DDBJ databases">
        <authorList>
            <person name="Varghese N."/>
            <person name="Submissions S."/>
        </authorList>
    </citation>
    <scope>NUCLEOTIDE SEQUENCE [LARGE SCALE GENOMIC DNA]</scope>
    <source>
        <strain evidence="2">DSM 23422</strain>
    </source>
</reference>
<organism evidence="1 2">
    <name type="scientific">Sulfitobacter marinus</name>
    <dbReference type="NCBI Taxonomy" id="394264"/>
    <lineage>
        <taxon>Bacteria</taxon>
        <taxon>Pseudomonadati</taxon>
        <taxon>Pseudomonadota</taxon>
        <taxon>Alphaproteobacteria</taxon>
        <taxon>Rhodobacterales</taxon>
        <taxon>Roseobacteraceae</taxon>
        <taxon>Sulfitobacter</taxon>
    </lineage>
</organism>
<accession>A0A1I6VRF7</accession>
<dbReference type="STRING" id="394264.SAMN04488040_3513"/>
<proteinExistence type="predicted"/>
<dbReference type="OrthoDB" id="210346at2"/>
<protein>
    <recommendedName>
        <fullName evidence="3">Methyltransferase domain-containing protein</fullName>
    </recommendedName>
</protein>
<evidence type="ECO:0000313" key="2">
    <source>
        <dbReference type="Proteomes" id="UP000199239"/>
    </source>
</evidence>
<evidence type="ECO:0008006" key="3">
    <source>
        <dbReference type="Google" id="ProtNLM"/>
    </source>
</evidence>
<evidence type="ECO:0000313" key="1">
    <source>
        <dbReference type="EMBL" id="SFT16267.1"/>
    </source>
</evidence>